<name>A0A1I7WA65_HETBA</name>
<organism evidence="1 2">
    <name type="scientific">Heterorhabditis bacteriophora</name>
    <name type="common">Entomopathogenic nematode worm</name>
    <dbReference type="NCBI Taxonomy" id="37862"/>
    <lineage>
        <taxon>Eukaryota</taxon>
        <taxon>Metazoa</taxon>
        <taxon>Ecdysozoa</taxon>
        <taxon>Nematoda</taxon>
        <taxon>Chromadorea</taxon>
        <taxon>Rhabditida</taxon>
        <taxon>Rhabditina</taxon>
        <taxon>Rhabditomorpha</taxon>
        <taxon>Strongyloidea</taxon>
        <taxon>Heterorhabditidae</taxon>
        <taxon>Heterorhabditis</taxon>
    </lineage>
</organism>
<dbReference type="AlphaFoldDB" id="A0A1I7WA65"/>
<evidence type="ECO:0000313" key="1">
    <source>
        <dbReference type="Proteomes" id="UP000095283"/>
    </source>
</evidence>
<protein>
    <submittedName>
        <fullName evidence="2">DUF2088 domain-containing protein</fullName>
    </submittedName>
</protein>
<sequence length="75" mass="8252">MLLDVSEESKFIGAFLSRGICLSALIPPLLREESGIILYAPGAFGTEFLRASKALLKPLTTSGWTRPELPYGKRR</sequence>
<keyword evidence="1" id="KW-1185">Reference proteome</keyword>
<accession>A0A1I7WA65</accession>
<dbReference type="WBParaSite" id="Hba_01551">
    <property type="protein sequence ID" value="Hba_01551"/>
    <property type="gene ID" value="Hba_01551"/>
</dbReference>
<proteinExistence type="predicted"/>
<evidence type="ECO:0000313" key="2">
    <source>
        <dbReference type="WBParaSite" id="Hba_01551"/>
    </source>
</evidence>
<dbReference type="Proteomes" id="UP000095283">
    <property type="component" value="Unplaced"/>
</dbReference>
<reference evidence="2" key="1">
    <citation type="submission" date="2016-11" db="UniProtKB">
        <authorList>
            <consortium name="WormBaseParasite"/>
        </authorList>
    </citation>
    <scope>IDENTIFICATION</scope>
</reference>